<reference evidence="3" key="1">
    <citation type="submission" date="2016-10" db="EMBL/GenBank/DDBJ databases">
        <authorList>
            <person name="Varghese N."/>
            <person name="Submissions S."/>
        </authorList>
    </citation>
    <scope>NUCLEOTIDE SEQUENCE [LARGE SCALE GENOMIC DNA]</scope>
    <source>
        <strain evidence="3">DSM 22002</strain>
    </source>
</reference>
<keyword evidence="1" id="KW-0472">Membrane</keyword>
<dbReference type="InterPro" id="IPR009732">
    <property type="entry name" value="DUF1304"/>
</dbReference>
<keyword evidence="1" id="KW-1133">Transmembrane helix</keyword>
<dbReference type="RefSeq" id="WP_092505716.1">
    <property type="nucleotide sequence ID" value="NZ_LT629695.1"/>
</dbReference>
<accession>A0A1G8FWD1</accession>
<dbReference type="PANTHER" id="PTHR38446:SF1">
    <property type="entry name" value="BLL0914 PROTEIN"/>
    <property type="match status" value="1"/>
</dbReference>
<dbReference type="PANTHER" id="PTHR38446">
    <property type="entry name" value="BLL0914 PROTEIN"/>
    <property type="match status" value="1"/>
</dbReference>
<dbReference type="AlphaFoldDB" id="A0A1G8FWD1"/>
<sequence length="134" mass="13719">MIVVAAVLAALAALVHVYIFVLETIRWTEPATRRIFGTTEETAAITKPLAANQGVYNLLLAIVAAAGVVLVLVADPTSGERAAGDALLTAGLGSMLVAALYLVTTDRSKLRAAAVQGTLPLLGLLALLVATLTA</sequence>
<dbReference type="Pfam" id="PF06993">
    <property type="entry name" value="DUF1304"/>
    <property type="match status" value="1"/>
</dbReference>
<dbReference type="STRING" id="399736.SAMN04489720_2649"/>
<feature type="transmembrane region" description="Helical" evidence="1">
    <location>
        <begin position="86"/>
        <end position="104"/>
    </location>
</feature>
<keyword evidence="3" id="KW-1185">Reference proteome</keyword>
<protein>
    <submittedName>
        <fullName evidence="2">Putative membrane protein</fullName>
    </submittedName>
</protein>
<feature type="transmembrane region" description="Helical" evidence="1">
    <location>
        <begin position="55"/>
        <end position="74"/>
    </location>
</feature>
<evidence type="ECO:0000313" key="2">
    <source>
        <dbReference type="EMBL" id="SDH86469.1"/>
    </source>
</evidence>
<dbReference type="OrthoDB" id="9803832at2"/>
<gene>
    <name evidence="2" type="ORF">SAMN04489720_2649</name>
</gene>
<proteinExistence type="predicted"/>
<evidence type="ECO:0000313" key="3">
    <source>
        <dbReference type="Proteomes" id="UP000198822"/>
    </source>
</evidence>
<dbReference type="EMBL" id="LT629695">
    <property type="protein sequence ID" value="SDH86469.1"/>
    <property type="molecule type" value="Genomic_DNA"/>
</dbReference>
<keyword evidence="1" id="KW-0812">Transmembrane</keyword>
<dbReference type="Proteomes" id="UP000198822">
    <property type="component" value="Chromosome I"/>
</dbReference>
<name>A0A1G8FWD1_9MICO</name>
<evidence type="ECO:0000256" key="1">
    <source>
        <dbReference type="SAM" id="Phobius"/>
    </source>
</evidence>
<organism evidence="2 3">
    <name type="scientific">Agrococcus jejuensis</name>
    <dbReference type="NCBI Taxonomy" id="399736"/>
    <lineage>
        <taxon>Bacteria</taxon>
        <taxon>Bacillati</taxon>
        <taxon>Actinomycetota</taxon>
        <taxon>Actinomycetes</taxon>
        <taxon>Micrococcales</taxon>
        <taxon>Microbacteriaceae</taxon>
        <taxon>Agrococcus</taxon>
    </lineage>
</organism>
<feature type="transmembrane region" description="Helical" evidence="1">
    <location>
        <begin position="110"/>
        <end position="132"/>
    </location>
</feature>